<comment type="subcellular location">
    <subcellularLocation>
        <location evidence="1 12">Golgi apparatus membrane</location>
        <topology evidence="1 12">Single-pass type II membrane protein</topology>
    </subcellularLocation>
</comment>
<organism evidence="13 14">
    <name type="scientific">Merluccius polli</name>
    <name type="common">Benguela hake</name>
    <name type="synonym">Merluccius cadenati</name>
    <dbReference type="NCBI Taxonomy" id="89951"/>
    <lineage>
        <taxon>Eukaryota</taxon>
        <taxon>Metazoa</taxon>
        <taxon>Chordata</taxon>
        <taxon>Craniata</taxon>
        <taxon>Vertebrata</taxon>
        <taxon>Euteleostomi</taxon>
        <taxon>Actinopterygii</taxon>
        <taxon>Neopterygii</taxon>
        <taxon>Teleostei</taxon>
        <taxon>Neoteleostei</taxon>
        <taxon>Acanthomorphata</taxon>
        <taxon>Zeiogadaria</taxon>
        <taxon>Gadariae</taxon>
        <taxon>Gadiformes</taxon>
        <taxon>Gadoidei</taxon>
        <taxon>Merlucciidae</taxon>
        <taxon>Merluccius</taxon>
    </lineage>
</organism>
<dbReference type="InterPro" id="IPR002659">
    <property type="entry name" value="Glyco_trans_31"/>
</dbReference>
<name>A0AA47NWN3_MERPO</name>
<dbReference type="GO" id="GO:0030311">
    <property type="term" value="P:poly-N-acetyllactosamine biosynthetic process"/>
    <property type="evidence" value="ECO:0007669"/>
    <property type="project" value="TreeGrafter"/>
</dbReference>
<keyword evidence="5 12" id="KW-0812">Transmembrane</keyword>
<dbReference type="FunFam" id="3.90.550.50:FF:000009">
    <property type="entry name" value="Hexosyltransferase"/>
    <property type="match status" value="1"/>
</dbReference>
<feature type="transmembrane region" description="Helical" evidence="12">
    <location>
        <begin position="60"/>
        <end position="77"/>
    </location>
</feature>
<dbReference type="PANTHER" id="PTHR11214">
    <property type="entry name" value="BETA-1,3-N-ACETYLGLUCOSAMINYLTRANSFERASE"/>
    <property type="match status" value="1"/>
</dbReference>
<dbReference type="AlphaFoldDB" id="A0AA47NWN3"/>
<dbReference type="GO" id="GO:0008499">
    <property type="term" value="F:N-acetyl-beta-D-glucosaminide beta-(1,3)-galactosyltransferase activity"/>
    <property type="evidence" value="ECO:0007669"/>
    <property type="project" value="UniProtKB-ARBA"/>
</dbReference>
<dbReference type="GO" id="GO:0016266">
    <property type="term" value="P:protein O-linked glycosylation via N-acetyl-galactosamine"/>
    <property type="evidence" value="ECO:0007669"/>
    <property type="project" value="UniProtKB-ARBA"/>
</dbReference>
<evidence type="ECO:0000313" key="13">
    <source>
        <dbReference type="EMBL" id="KAK0141481.1"/>
    </source>
</evidence>
<keyword evidence="7 12" id="KW-1133">Transmembrane helix</keyword>
<evidence type="ECO:0000256" key="1">
    <source>
        <dbReference type="ARBA" id="ARBA00004323"/>
    </source>
</evidence>
<protein>
    <recommendedName>
        <fullName evidence="12">Hexosyltransferase</fullName>
        <ecNumber evidence="12">2.4.1.-</ecNumber>
    </recommendedName>
</protein>
<accession>A0AA47NWN3</accession>
<evidence type="ECO:0000256" key="9">
    <source>
        <dbReference type="ARBA" id="ARBA00023136"/>
    </source>
</evidence>
<evidence type="ECO:0000256" key="11">
    <source>
        <dbReference type="ARBA" id="ARBA00043952"/>
    </source>
</evidence>
<evidence type="ECO:0000256" key="3">
    <source>
        <dbReference type="ARBA" id="ARBA00022676"/>
    </source>
</evidence>
<keyword evidence="8 12" id="KW-0333">Golgi apparatus</keyword>
<keyword evidence="10" id="KW-0325">Glycoprotein</keyword>
<proteinExistence type="inferred from homology"/>
<evidence type="ECO:0000256" key="12">
    <source>
        <dbReference type="RuleBase" id="RU363063"/>
    </source>
</evidence>
<dbReference type="PANTHER" id="PTHR11214:SF23">
    <property type="entry name" value="N-ACETYLLACTOSAMINIDE BETA-1,3-N-ACETYLGLUCOSAMINYLTRANSFERASE 3"/>
    <property type="match status" value="1"/>
</dbReference>
<keyword evidence="4" id="KW-0808">Transferase</keyword>
<keyword evidence="14" id="KW-1185">Reference proteome</keyword>
<dbReference type="Pfam" id="PF01762">
    <property type="entry name" value="Galactosyl_T"/>
    <property type="match status" value="1"/>
</dbReference>
<gene>
    <name evidence="13" type="primary">B3GNT6_2</name>
    <name evidence="13" type="ORF">N1851_021414</name>
</gene>
<dbReference type="EMBL" id="JAOPHQ010003822">
    <property type="protein sequence ID" value="KAK0141481.1"/>
    <property type="molecule type" value="Genomic_DNA"/>
</dbReference>
<dbReference type="GO" id="GO:0000139">
    <property type="term" value="C:Golgi membrane"/>
    <property type="evidence" value="ECO:0007669"/>
    <property type="project" value="UniProtKB-SubCell"/>
</dbReference>
<reference evidence="13" key="1">
    <citation type="journal article" date="2023" name="Front. Mar. Sci.">
        <title>A new Merluccius polli reference genome to investigate the effects of global change in West African waters.</title>
        <authorList>
            <person name="Mateo J.L."/>
            <person name="Blanco-Fernandez C."/>
            <person name="Garcia-Vazquez E."/>
            <person name="Machado-Schiaffino G."/>
        </authorList>
    </citation>
    <scope>NUCLEOTIDE SEQUENCE</scope>
    <source>
        <strain evidence="13">C29</strain>
        <tissue evidence="13">Fin</tissue>
    </source>
</reference>
<evidence type="ECO:0000256" key="6">
    <source>
        <dbReference type="ARBA" id="ARBA00022968"/>
    </source>
</evidence>
<keyword evidence="9 12" id="KW-0472">Membrane</keyword>
<evidence type="ECO:0000256" key="8">
    <source>
        <dbReference type="ARBA" id="ARBA00023034"/>
    </source>
</evidence>
<keyword evidence="3 12" id="KW-0328">Glycosyltransferase</keyword>
<keyword evidence="6" id="KW-0735">Signal-anchor</keyword>
<evidence type="ECO:0000256" key="2">
    <source>
        <dbReference type="ARBA" id="ARBA00008661"/>
    </source>
</evidence>
<feature type="transmembrane region" description="Helical" evidence="12">
    <location>
        <begin position="27"/>
        <end position="48"/>
    </location>
</feature>
<evidence type="ECO:0000313" key="14">
    <source>
        <dbReference type="Proteomes" id="UP001174136"/>
    </source>
</evidence>
<evidence type="ECO:0000256" key="7">
    <source>
        <dbReference type="ARBA" id="ARBA00022989"/>
    </source>
</evidence>
<comment type="caution">
    <text evidence="13">The sequence shown here is derived from an EMBL/GenBank/DDBJ whole genome shotgun (WGS) entry which is preliminary data.</text>
</comment>
<comment type="pathway">
    <text evidence="11">Protein modification.</text>
</comment>
<sequence length="432" mass="49063">MQLSACFQISLSLPIGAKCILGYLAVFFSVNGHVYLHISTLCEALWLWLSRMLLRRKTGFFLMVTICLLLISIWKNYHIPPPPFNGAQLPPEPIPSREKPAAIISRPSLLISPRCEQNLSMANVSGFFDLPTRLQDFMYYQHCKHFPLLLDLPNKCGGADGSSDVFLLLAIKSPPQNFERRQVLRDTWAQERPHKGVWIRRVFMSGTSGAGIAKRRLNKLMAVEHKKHGDILQWDFQESFTNLTLKQVLFLEWVKECCPRVRFLLNGDDDIFAHTDNMVDYLQGVHGNDGGDKHLFTGALMEGTGPVRENNKYFVPVQVQASDSYPAYCSGGGYMLSGHTANVLYRMSRFVALHPIDDAYMGMCLDRAGLKPSAHMGVKPWGLNIPLVKEDTFDPCFYKDILMVHRFMPAQMYLLWDQVNDPKLRCWSDGTA</sequence>
<dbReference type="Gene3D" id="3.90.550.50">
    <property type="match status" value="1"/>
</dbReference>
<evidence type="ECO:0000256" key="10">
    <source>
        <dbReference type="ARBA" id="ARBA00023180"/>
    </source>
</evidence>
<evidence type="ECO:0000256" key="4">
    <source>
        <dbReference type="ARBA" id="ARBA00022679"/>
    </source>
</evidence>
<evidence type="ECO:0000256" key="5">
    <source>
        <dbReference type="ARBA" id="ARBA00022692"/>
    </source>
</evidence>
<comment type="caution">
    <text evidence="12">Lacks conserved residue(s) required for the propagation of feature annotation.</text>
</comment>
<dbReference type="EC" id="2.4.1.-" evidence="12"/>
<comment type="similarity">
    <text evidence="2 12">Belongs to the glycosyltransferase 31 family.</text>
</comment>
<dbReference type="Proteomes" id="UP001174136">
    <property type="component" value="Unassembled WGS sequence"/>
</dbReference>